<dbReference type="InterPro" id="IPR036156">
    <property type="entry name" value="Beta-gal/glucu_dom_sf"/>
</dbReference>
<organism evidence="7 8">
    <name type="scientific">Chitinophaga oryziterrae</name>
    <dbReference type="NCBI Taxonomy" id="1031224"/>
    <lineage>
        <taxon>Bacteria</taxon>
        <taxon>Pseudomonadati</taxon>
        <taxon>Bacteroidota</taxon>
        <taxon>Chitinophagia</taxon>
        <taxon>Chitinophagales</taxon>
        <taxon>Chitinophagaceae</taxon>
        <taxon>Chitinophaga</taxon>
    </lineage>
</organism>
<dbReference type="OrthoDB" id="9801077at2"/>
<dbReference type="Proteomes" id="UP000468388">
    <property type="component" value="Unassembled WGS sequence"/>
</dbReference>
<feature type="domain" description="Beta-mannosidase-like galactose-binding" evidence="6">
    <location>
        <begin position="112"/>
        <end position="188"/>
    </location>
</feature>
<gene>
    <name evidence="7" type="ORF">GO495_14765</name>
</gene>
<accession>A0A6N8J9E2</accession>
<dbReference type="SUPFAM" id="SSF51445">
    <property type="entry name" value="(Trans)glycosidases"/>
    <property type="match status" value="1"/>
</dbReference>
<dbReference type="InterPro" id="IPR051913">
    <property type="entry name" value="GH2_Domain-Containing"/>
</dbReference>
<evidence type="ECO:0000259" key="6">
    <source>
        <dbReference type="Pfam" id="PF22666"/>
    </source>
</evidence>
<evidence type="ECO:0000256" key="4">
    <source>
        <dbReference type="SAM" id="SignalP"/>
    </source>
</evidence>
<dbReference type="InterPro" id="IPR017853">
    <property type="entry name" value="GH"/>
</dbReference>
<evidence type="ECO:0000256" key="2">
    <source>
        <dbReference type="ARBA" id="ARBA00022801"/>
    </source>
</evidence>
<dbReference type="GO" id="GO:0004553">
    <property type="term" value="F:hydrolase activity, hydrolyzing O-glycosyl compounds"/>
    <property type="evidence" value="ECO:0007669"/>
    <property type="project" value="InterPro"/>
</dbReference>
<dbReference type="InterPro" id="IPR008979">
    <property type="entry name" value="Galactose-bd-like_sf"/>
</dbReference>
<dbReference type="Pfam" id="PF22666">
    <property type="entry name" value="Glyco_hydro_2_N2"/>
    <property type="match status" value="1"/>
</dbReference>
<dbReference type="InterPro" id="IPR054593">
    <property type="entry name" value="Beta-mannosidase-like_N2"/>
</dbReference>
<evidence type="ECO:0000256" key="3">
    <source>
        <dbReference type="ARBA" id="ARBA00023295"/>
    </source>
</evidence>
<comment type="caution">
    <text evidence="7">The sequence shown here is derived from an EMBL/GenBank/DDBJ whole genome shotgun (WGS) entry which is preliminary data.</text>
</comment>
<evidence type="ECO:0000313" key="8">
    <source>
        <dbReference type="Proteomes" id="UP000468388"/>
    </source>
</evidence>
<evidence type="ECO:0000313" key="7">
    <source>
        <dbReference type="EMBL" id="MVT41850.1"/>
    </source>
</evidence>
<protein>
    <submittedName>
        <fullName evidence="7">Glycoside hydrolase family 2</fullName>
    </submittedName>
</protein>
<dbReference type="PANTHER" id="PTHR42732">
    <property type="entry name" value="BETA-GALACTOSIDASE"/>
    <property type="match status" value="1"/>
</dbReference>
<reference evidence="7 8" key="1">
    <citation type="submission" date="2019-12" db="EMBL/GenBank/DDBJ databases">
        <title>The draft genomic sequence of strain Chitinophaga oryziterrae JCM 16595.</title>
        <authorList>
            <person name="Zhang X."/>
        </authorList>
    </citation>
    <scope>NUCLEOTIDE SEQUENCE [LARGE SCALE GENOMIC DNA]</scope>
    <source>
        <strain evidence="7 8">JCM 16595</strain>
    </source>
</reference>
<keyword evidence="2 7" id="KW-0378">Hydrolase</keyword>
<dbReference type="EMBL" id="WRXO01000003">
    <property type="protein sequence ID" value="MVT41850.1"/>
    <property type="molecule type" value="Genomic_DNA"/>
</dbReference>
<name>A0A6N8J9E2_9BACT</name>
<comment type="similarity">
    <text evidence="1">Belongs to the glycosyl hydrolase 2 family.</text>
</comment>
<dbReference type="Gene3D" id="3.20.20.80">
    <property type="entry name" value="Glycosidases"/>
    <property type="match status" value="1"/>
</dbReference>
<keyword evidence="3" id="KW-0326">Glycosidase</keyword>
<dbReference type="GO" id="GO:0005975">
    <property type="term" value="P:carbohydrate metabolic process"/>
    <property type="evidence" value="ECO:0007669"/>
    <property type="project" value="InterPro"/>
</dbReference>
<dbReference type="Gene3D" id="2.60.40.10">
    <property type="entry name" value="Immunoglobulins"/>
    <property type="match status" value="1"/>
</dbReference>
<proteinExistence type="inferred from homology"/>
<dbReference type="SUPFAM" id="SSF49303">
    <property type="entry name" value="beta-Galactosidase/glucuronidase domain"/>
    <property type="match status" value="1"/>
</dbReference>
<feature type="chain" id="PRO_5027021627" evidence="4">
    <location>
        <begin position="26"/>
        <end position="887"/>
    </location>
</feature>
<sequence>MMRMFECKCFAVLVLSIIFCCTVQAQMKPNWKMQPVPVQTRWAKEVFPTNVLPEYPRPQLIRKDNWQNLNGLWDYTITDTSASVPSDYQGQILVPFSLESALSGVQKPLLPSQNLWYRRSFIKPKLKRGQKILLNFGAVDWQATVFVNGKEVGKHTGGYTAFSFDITDMLQLENNELVVKVFDPTDAGFNPHGKQTLYPANIYYTAISGIWQTVWLETVSASRIVDLGIKTNIENGTVMCNINSEMLDSNIQMEVTISTERKILNRTIGKYKDLFSLKIPNVRLWSPEDPFLYDLSVKLLKKGKVVDEVNSYFGMRKVDIQKDSKGIDRIFLNNRPYFNLGTLDQGYWPEGLYTAPTDAALKFDIEVIKAMGFNTIRKHIKVEPARWYYYADKIGVLVWQDFVNPPPSLPDNSKNEFEKESKEIMDQLDNYTCITTWVLFNERWGSYDQKRLTEWVKKRDPSRIVNGHTGELLYINNQLRSPSDSPYVSSDITDLHSYPYPMMAVKHVGKAMVCGEFGGVGVSVPGHQWTDLQGWGYIQVKPKELEIKYKFMIDTLSKLREEGLSASIYTEPFDVEGEENGLLTYDREIVKIPIEKIQRIHNPLIQSNKLSLLYSNSLIVKNIDLNDTDDQYKQFLALYESGKRDSIFLRRLTLMAFRLKDQKCLTKIGKSYIDKLTCLYTKENLFFISNITRTTDDEGFRIFQSNPEKINKILGRNEAENMVKSIISNEYIEPFLHIGGSSPNWDKMATLLKSKYGVIGSEKVFGTAMIYYLDRKDWNSFGKYYSLYYKTALSRSEYHINNISWLLFQNVNSPEDLEMGCQTMKYSIEHFDQLNFNAYDTYANLLYKLGKREAAIEWEERAKEMAPTYHNVIENLKKMKEGINTWK</sequence>
<dbReference type="Pfam" id="PF00703">
    <property type="entry name" value="Glyco_hydro_2"/>
    <property type="match status" value="1"/>
</dbReference>
<dbReference type="AlphaFoldDB" id="A0A6N8J9E2"/>
<feature type="signal peptide" evidence="4">
    <location>
        <begin position="1"/>
        <end position="25"/>
    </location>
</feature>
<evidence type="ECO:0000259" key="5">
    <source>
        <dbReference type="Pfam" id="PF00703"/>
    </source>
</evidence>
<dbReference type="SUPFAM" id="SSF49785">
    <property type="entry name" value="Galactose-binding domain-like"/>
    <property type="match status" value="1"/>
</dbReference>
<evidence type="ECO:0000256" key="1">
    <source>
        <dbReference type="ARBA" id="ARBA00007401"/>
    </source>
</evidence>
<dbReference type="Gene3D" id="2.60.120.260">
    <property type="entry name" value="Galactose-binding domain-like"/>
    <property type="match status" value="1"/>
</dbReference>
<feature type="domain" description="Glycoside hydrolase family 2 immunoglobulin-like beta-sandwich" evidence="5">
    <location>
        <begin position="222"/>
        <end position="316"/>
    </location>
</feature>
<dbReference type="InterPro" id="IPR006102">
    <property type="entry name" value="Ig-like_GH2"/>
</dbReference>
<keyword evidence="4" id="KW-0732">Signal</keyword>
<dbReference type="InterPro" id="IPR013783">
    <property type="entry name" value="Ig-like_fold"/>
</dbReference>
<dbReference type="PANTHER" id="PTHR42732:SF2">
    <property type="entry name" value="BETA-MANNOSIDASE"/>
    <property type="match status" value="1"/>
</dbReference>
<keyword evidence="8" id="KW-1185">Reference proteome</keyword>